<sequence length="82" mass="9740">MCLLNALRCSFCLCSGILDADLRVMFWPQVWTSAKISLFTGEMLFSPVSYLSHYKDTEVKYTQIQTERQLFFFFKQKIFSKY</sequence>
<evidence type="ECO:0000256" key="1">
    <source>
        <dbReference type="SAM" id="SignalP"/>
    </source>
</evidence>
<dbReference type="AlphaFoldDB" id="A0A0E9XN21"/>
<evidence type="ECO:0008006" key="3">
    <source>
        <dbReference type="Google" id="ProtNLM"/>
    </source>
</evidence>
<organism evidence="2">
    <name type="scientific">Anguilla anguilla</name>
    <name type="common">European freshwater eel</name>
    <name type="synonym">Muraena anguilla</name>
    <dbReference type="NCBI Taxonomy" id="7936"/>
    <lineage>
        <taxon>Eukaryota</taxon>
        <taxon>Metazoa</taxon>
        <taxon>Chordata</taxon>
        <taxon>Craniata</taxon>
        <taxon>Vertebrata</taxon>
        <taxon>Euteleostomi</taxon>
        <taxon>Actinopterygii</taxon>
        <taxon>Neopterygii</taxon>
        <taxon>Teleostei</taxon>
        <taxon>Anguilliformes</taxon>
        <taxon>Anguillidae</taxon>
        <taxon>Anguilla</taxon>
    </lineage>
</organism>
<reference evidence="2" key="2">
    <citation type="journal article" date="2015" name="Fish Shellfish Immunol.">
        <title>Early steps in the European eel (Anguilla anguilla)-Vibrio vulnificus interaction in the gills: Role of the RtxA13 toxin.</title>
        <authorList>
            <person name="Callol A."/>
            <person name="Pajuelo D."/>
            <person name="Ebbesson L."/>
            <person name="Teles M."/>
            <person name="MacKenzie S."/>
            <person name="Amaro C."/>
        </authorList>
    </citation>
    <scope>NUCLEOTIDE SEQUENCE</scope>
</reference>
<protein>
    <recommendedName>
        <fullName evidence="3">Secreted protein</fullName>
    </recommendedName>
</protein>
<accession>A0A0E9XN21</accession>
<evidence type="ECO:0000313" key="2">
    <source>
        <dbReference type="EMBL" id="JAI04060.1"/>
    </source>
</evidence>
<reference evidence="2" key="1">
    <citation type="submission" date="2014-11" db="EMBL/GenBank/DDBJ databases">
        <authorList>
            <person name="Amaro Gonzalez C."/>
        </authorList>
    </citation>
    <scope>NUCLEOTIDE SEQUENCE</scope>
</reference>
<feature type="signal peptide" evidence="1">
    <location>
        <begin position="1"/>
        <end position="16"/>
    </location>
</feature>
<feature type="chain" id="PRO_5002435104" description="Secreted protein" evidence="1">
    <location>
        <begin position="17"/>
        <end position="82"/>
    </location>
</feature>
<proteinExistence type="predicted"/>
<dbReference type="EMBL" id="GBXM01004518">
    <property type="protein sequence ID" value="JAI04060.1"/>
    <property type="molecule type" value="Transcribed_RNA"/>
</dbReference>
<keyword evidence="1" id="KW-0732">Signal</keyword>
<name>A0A0E9XN21_ANGAN</name>